<evidence type="ECO:0000259" key="17">
    <source>
        <dbReference type="Pfam" id="PF12781"/>
    </source>
</evidence>
<keyword evidence="11" id="KW-0206">Cytoskeleton</keyword>
<dbReference type="EMBL" id="UZAE01012096">
    <property type="protein sequence ID" value="VDO03512.1"/>
    <property type="molecule type" value="Genomic_DNA"/>
</dbReference>
<keyword evidence="7" id="KW-0243">Dynein</keyword>
<dbReference type="PANTHER" id="PTHR22878:SF63">
    <property type="entry name" value="DYNEIN AXONEMAL HEAVY CHAIN 10"/>
    <property type="match status" value="1"/>
</dbReference>
<keyword evidence="4" id="KW-0677">Repeat</keyword>
<evidence type="ECO:0000256" key="2">
    <source>
        <dbReference type="ARBA" id="ARBA00022490"/>
    </source>
</evidence>
<evidence type="ECO:0008006" key="21">
    <source>
        <dbReference type="Google" id="ProtNLM"/>
    </source>
</evidence>
<dbReference type="Pfam" id="PF12777">
    <property type="entry name" value="MT"/>
    <property type="match status" value="1"/>
</dbReference>
<dbReference type="Pfam" id="PF18198">
    <property type="entry name" value="AAA_lid_11"/>
    <property type="match status" value="1"/>
</dbReference>
<evidence type="ECO:0000313" key="20">
    <source>
        <dbReference type="Proteomes" id="UP000278807"/>
    </source>
</evidence>
<evidence type="ECO:0000256" key="11">
    <source>
        <dbReference type="ARBA" id="ARBA00023212"/>
    </source>
</evidence>
<keyword evidence="3" id="KW-0493">Microtubule</keyword>
<keyword evidence="12" id="KW-0966">Cell projection</keyword>
<dbReference type="FunFam" id="3.40.50.300:FF:000320">
    <property type="entry name" value="Dynein, axonemal, heavy chain 5"/>
    <property type="match status" value="1"/>
</dbReference>
<evidence type="ECO:0000259" key="16">
    <source>
        <dbReference type="Pfam" id="PF12777"/>
    </source>
</evidence>
<dbReference type="GO" id="GO:0005874">
    <property type="term" value="C:microtubule"/>
    <property type="evidence" value="ECO:0007669"/>
    <property type="project" value="UniProtKB-KW"/>
</dbReference>
<keyword evidence="10" id="KW-0505">Motor protein</keyword>
<keyword evidence="9" id="KW-0969">Cilium</keyword>
<reference evidence="19 20" key="1">
    <citation type="submission" date="2018-11" db="EMBL/GenBank/DDBJ databases">
        <authorList>
            <consortium name="Pathogen Informatics"/>
        </authorList>
    </citation>
    <scope>NUCLEOTIDE SEQUENCE [LARGE SCALE GENOMIC DNA]</scope>
</reference>
<evidence type="ECO:0000256" key="4">
    <source>
        <dbReference type="ARBA" id="ARBA00022737"/>
    </source>
</evidence>
<dbReference type="PANTHER" id="PTHR22878">
    <property type="entry name" value="DYNEIN HEAVY CHAIN 6, AXONEMAL-LIKE-RELATED"/>
    <property type="match status" value="1"/>
</dbReference>
<dbReference type="Pfam" id="PF12781">
    <property type="entry name" value="AAA_9"/>
    <property type="match status" value="1"/>
</dbReference>
<dbReference type="InterPro" id="IPR027417">
    <property type="entry name" value="P-loop_NTPase"/>
</dbReference>
<dbReference type="Gene3D" id="1.10.8.720">
    <property type="entry name" value="Region D6 of dynein motor"/>
    <property type="match status" value="1"/>
</dbReference>
<evidence type="ECO:0000256" key="5">
    <source>
        <dbReference type="ARBA" id="ARBA00022741"/>
    </source>
</evidence>
<dbReference type="Gene3D" id="1.10.8.1220">
    <property type="match status" value="1"/>
</dbReference>
<organism evidence="19 20">
    <name type="scientific">Rodentolepis nana</name>
    <name type="common">Dwarf tapeworm</name>
    <name type="synonym">Hymenolepis nana</name>
    <dbReference type="NCBI Taxonomy" id="102285"/>
    <lineage>
        <taxon>Eukaryota</taxon>
        <taxon>Metazoa</taxon>
        <taxon>Spiralia</taxon>
        <taxon>Lophotrochozoa</taxon>
        <taxon>Platyhelminthes</taxon>
        <taxon>Cestoda</taxon>
        <taxon>Eucestoda</taxon>
        <taxon>Cyclophyllidea</taxon>
        <taxon>Hymenolepididae</taxon>
        <taxon>Rodentolepis</taxon>
    </lineage>
</organism>
<evidence type="ECO:0000313" key="19">
    <source>
        <dbReference type="EMBL" id="VDO03512.1"/>
    </source>
</evidence>
<protein>
    <recommendedName>
        <fullName evidence="21">Dynein heavy chain ATP-binding dynein motor region domain-containing protein</fullName>
    </recommendedName>
</protein>
<evidence type="ECO:0000256" key="8">
    <source>
        <dbReference type="ARBA" id="ARBA00023054"/>
    </source>
</evidence>
<comment type="subcellular location">
    <subcellularLocation>
        <location evidence="1">Cytoplasm</location>
        <location evidence="1">Cytoskeleton</location>
        <location evidence="1">Cilium axoneme</location>
    </subcellularLocation>
</comment>
<evidence type="ECO:0000256" key="13">
    <source>
        <dbReference type="SAM" id="Coils"/>
    </source>
</evidence>
<feature type="domain" description="Dynein heavy chain coiled coil stalk" evidence="16">
    <location>
        <begin position="15"/>
        <end position="350"/>
    </location>
</feature>
<keyword evidence="2" id="KW-0963">Cytoplasm</keyword>
<evidence type="ECO:0000256" key="3">
    <source>
        <dbReference type="ARBA" id="ARBA00022701"/>
    </source>
</evidence>
<dbReference type="InterPro" id="IPR026983">
    <property type="entry name" value="DHC"/>
</dbReference>
<dbReference type="Gene3D" id="6.10.140.1060">
    <property type="match status" value="1"/>
</dbReference>
<dbReference type="InterPro" id="IPR042219">
    <property type="entry name" value="AAA_lid_11_sf"/>
</dbReference>
<keyword evidence="5" id="KW-0547">Nucleotide-binding</keyword>
<dbReference type="InterPro" id="IPR004273">
    <property type="entry name" value="Dynein_heavy_D6_P-loop"/>
</dbReference>
<dbReference type="InterPro" id="IPR035706">
    <property type="entry name" value="AAA_9"/>
</dbReference>
<feature type="compositionally biased region" description="Basic and acidic residues" evidence="14">
    <location>
        <begin position="75"/>
        <end position="88"/>
    </location>
</feature>
<evidence type="ECO:0000256" key="6">
    <source>
        <dbReference type="ARBA" id="ARBA00022840"/>
    </source>
</evidence>
<feature type="compositionally biased region" description="Polar residues" evidence="14">
    <location>
        <begin position="65"/>
        <end position="74"/>
    </location>
</feature>
<sequence>MLTENDQSTKKLCDRFSKGVEKLDDASSQVKELNEKLVIQREAVEEKTKACETLLSNILESQNIATESHAQSSQKAKEMETQSKEIENEKKEAEIALSKALPALEQARAALSELDKNDVTEIRSFVKPPQPVQVISECICVFKGMSDVSWKAAKGMMADTNFLQSLQAMDMNSIGSKQLSTVKEHLISSKITMEQMRIVSKAGAGFLRFVHAVLEYCEVLQDVRPKREKVAKLEKLFSQNERDLDRIKRKLARVEEDVRRYNEKLATAKEEQAALQEETKIMERRLEAADKLFNGLGLESVRWREEIETLKKKRQNLLGDCLVSAAFLTYSGPFFYNLRQRMLHDDWLPDISRRGIPISEDFKFNHLLTDEVTVANWNACGLPGDELSVQNGILTTRASRFPLFIDPQQQALKWLKTMEEKNKLRVATFNDPDFLKYLELAIKYGTPFLLEDVYDHIDPIIQNVLSKNILVEKNRSYVMLGDKKVEYDPNFRLYLNTKLSNPAYGPKVFGNATVINCTITEEALQNQLLDVIVKHEQSGLEEKKNMLIHTISDNRKILKKLESNLLLNFTLSTGNILDNEELINTMEETKHKVTDTAEKLVLAAKTSAEIEALTCAYRPAAKRGALLFFILTDMATISPMYQFALAAYTKLFETVLQRSAPDTVLKRRLTNIITKITEAGNVAVECETQKCPVSWLTNSNWRDLQRLEEILPIQFKGLTKSWYSLSNLEDEPPPYFEMVTSFQKLCLLRCFRLDRICRAVENFVAEILGNNCMSSSESSLATVYEQSHPETPIVFILSPGSDPTESLKKFAKSHLDLDPSINLKFLSMGQGQETSALKLFKLASADGSWLILQNCHLLVKWIPQLKKSIESTKKFHPNFRLWITTEPSPDFPIDFLQLSLKVVTEPLLGLKRNLRATFLEIPASKFVECQHPAFSTLAYTLSFFHAVVQERRQYGKLGWNVPYDFNLSDFHASLAVIVDQMKSTRLESEISWGSLRYLIDEVMYGGRVIDEFDRRVLRTYIHEYFGEFLFDKCQYFHFYANKRIVYGIPSDVSREGIISK</sequence>
<dbReference type="GO" id="GO:0007018">
    <property type="term" value="P:microtubule-based movement"/>
    <property type="evidence" value="ECO:0007669"/>
    <property type="project" value="InterPro"/>
</dbReference>
<gene>
    <name evidence="19" type="ORF">HNAJ_LOCUS7652</name>
</gene>
<dbReference type="Pfam" id="PF03028">
    <property type="entry name" value="Dynein_heavy"/>
    <property type="match status" value="1"/>
</dbReference>
<keyword evidence="6" id="KW-0067">ATP-binding</keyword>
<dbReference type="GO" id="GO:0030286">
    <property type="term" value="C:dynein complex"/>
    <property type="evidence" value="ECO:0007669"/>
    <property type="project" value="UniProtKB-KW"/>
</dbReference>
<dbReference type="InterPro" id="IPR041658">
    <property type="entry name" value="AAA_lid_11"/>
</dbReference>
<dbReference type="GO" id="GO:0045505">
    <property type="term" value="F:dynein intermediate chain binding"/>
    <property type="evidence" value="ECO:0007669"/>
    <property type="project" value="InterPro"/>
</dbReference>
<dbReference type="Gene3D" id="3.40.50.300">
    <property type="entry name" value="P-loop containing nucleotide triphosphate hydrolases"/>
    <property type="match status" value="2"/>
</dbReference>
<evidence type="ECO:0000256" key="14">
    <source>
        <dbReference type="SAM" id="MobiDB-lite"/>
    </source>
</evidence>
<dbReference type="InterPro" id="IPR024743">
    <property type="entry name" value="Dynein_HC_stalk"/>
</dbReference>
<evidence type="ECO:0000256" key="12">
    <source>
        <dbReference type="ARBA" id="ARBA00023273"/>
    </source>
</evidence>
<feature type="region of interest" description="Disordered" evidence="14">
    <location>
        <begin position="65"/>
        <end position="88"/>
    </location>
</feature>
<dbReference type="FunFam" id="3.40.50.300:FF:000049">
    <property type="entry name" value="Dynein, axonemal, heavy chain 5"/>
    <property type="match status" value="1"/>
</dbReference>
<keyword evidence="8 13" id="KW-0175">Coiled coil</keyword>
<dbReference type="Gene3D" id="1.20.920.20">
    <property type="match status" value="1"/>
</dbReference>
<evidence type="ECO:0000259" key="15">
    <source>
        <dbReference type="Pfam" id="PF03028"/>
    </source>
</evidence>
<keyword evidence="20" id="KW-1185">Reference proteome</keyword>
<evidence type="ECO:0000256" key="9">
    <source>
        <dbReference type="ARBA" id="ARBA00023069"/>
    </source>
</evidence>
<dbReference type="AlphaFoldDB" id="A0A3P7VDS4"/>
<dbReference type="GO" id="GO:0005524">
    <property type="term" value="F:ATP binding"/>
    <property type="evidence" value="ECO:0007669"/>
    <property type="project" value="UniProtKB-KW"/>
</dbReference>
<dbReference type="Proteomes" id="UP000278807">
    <property type="component" value="Unassembled WGS sequence"/>
</dbReference>
<dbReference type="GO" id="GO:0005930">
    <property type="term" value="C:axoneme"/>
    <property type="evidence" value="ECO:0007669"/>
    <property type="project" value="UniProtKB-SubCell"/>
</dbReference>
<name>A0A3P7VDS4_RODNA</name>
<proteinExistence type="predicted"/>
<dbReference type="FunFam" id="1.20.920.20:FF:000001">
    <property type="entry name" value="dynein heavy chain 2, axonemal"/>
    <property type="match status" value="1"/>
</dbReference>
<evidence type="ECO:0000259" key="18">
    <source>
        <dbReference type="Pfam" id="PF18198"/>
    </source>
</evidence>
<feature type="coiled-coil region" evidence="13">
    <location>
        <begin position="230"/>
        <end position="292"/>
    </location>
</feature>
<feature type="domain" description="Dynein heavy chain AAA lid" evidence="18">
    <location>
        <begin position="935"/>
        <end position="1056"/>
    </location>
</feature>
<evidence type="ECO:0000256" key="1">
    <source>
        <dbReference type="ARBA" id="ARBA00004430"/>
    </source>
</evidence>
<dbReference type="GO" id="GO:0008569">
    <property type="term" value="F:minus-end-directed microtubule motor activity"/>
    <property type="evidence" value="ECO:0007669"/>
    <property type="project" value="InterPro"/>
</dbReference>
<evidence type="ECO:0000256" key="7">
    <source>
        <dbReference type="ARBA" id="ARBA00023017"/>
    </source>
</evidence>
<evidence type="ECO:0000256" key="10">
    <source>
        <dbReference type="ARBA" id="ARBA00023175"/>
    </source>
</evidence>
<feature type="domain" description="Dynein heavy chain ATP-binding dynein motor region" evidence="17">
    <location>
        <begin position="376"/>
        <end position="593"/>
    </location>
</feature>
<accession>A0A3P7VDS4</accession>
<dbReference type="GO" id="GO:0051959">
    <property type="term" value="F:dynein light intermediate chain binding"/>
    <property type="evidence" value="ECO:0007669"/>
    <property type="project" value="InterPro"/>
</dbReference>
<feature type="domain" description="Dynein heavy chain region D6 P-loop" evidence="15">
    <location>
        <begin position="789"/>
        <end position="903"/>
    </location>
</feature>
<dbReference type="OrthoDB" id="10251809at2759"/>